<feature type="binding site" evidence="8">
    <location>
        <position position="80"/>
    </location>
    <ligand>
        <name>S-adenosyl-L-methionine</name>
        <dbReference type="ChEBI" id="CHEBI:59789"/>
    </ligand>
</feature>
<feature type="binding site" evidence="8">
    <location>
        <position position="40"/>
    </location>
    <ligand>
        <name>Mg(2+)</name>
        <dbReference type="ChEBI" id="CHEBI:18420"/>
    </ligand>
</feature>
<keyword evidence="7 8" id="KW-0456">Lyase</keyword>
<comment type="caution">
    <text evidence="8">Lacks conserved residue(s) required for the propagation of feature annotation.</text>
</comment>
<evidence type="ECO:0000256" key="4">
    <source>
        <dbReference type="ARBA" id="ARBA00022842"/>
    </source>
</evidence>
<comment type="caution">
    <text evidence="10">The sequence shown here is derived from an EMBL/GenBank/DDBJ whole genome shotgun (WGS) entry which is preliminary data.</text>
</comment>
<evidence type="ECO:0000256" key="8">
    <source>
        <dbReference type="HAMAP-Rule" id="MF_00917"/>
    </source>
</evidence>
<keyword evidence="2 8" id="KW-0949">S-adenosyl-L-methionine</keyword>
<dbReference type="PANTHER" id="PTHR42836">
    <property type="entry name" value="7-CARBOXY-7-DEAZAGUANINE SYNTHASE"/>
    <property type="match status" value="1"/>
</dbReference>
<protein>
    <recommendedName>
        <fullName evidence="8">7-carboxy-7-deazaguanine synthase</fullName>
        <shortName evidence="8">CDG synthase</shortName>
        <ecNumber evidence="8">4.3.99.3</ecNumber>
    </recommendedName>
    <alternativeName>
        <fullName evidence="8">Queuosine biosynthesis protein QueE</fullName>
    </alternativeName>
</protein>
<sequence length="227" mass="25500">MKGFVREIFTSIQGEGIKVGQRQTFIRFLGCNLSCNYCDTPEAQAKDGCFVYHGKIYNNPVEVDFLLDKVDEKIVSLTGGEPLLQLDFLSALCKELKKAGKKIYLDTNATLPDALKKAIKYADIISLDFKIPTATGRPKLWKEHRECLRIASAKEVFVKIVINENLIPGELNKVCDIIAGVDKKIPLVIQPVSNRPLPNLLDTQKKALKYLDDVRIIPQVHKYLGLD</sequence>
<dbReference type="GO" id="GO:0016840">
    <property type="term" value="F:carbon-nitrogen lyase activity"/>
    <property type="evidence" value="ECO:0007669"/>
    <property type="project" value="UniProtKB-UniRule"/>
</dbReference>
<evidence type="ECO:0000256" key="2">
    <source>
        <dbReference type="ARBA" id="ARBA00022691"/>
    </source>
</evidence>
<proteinExistence type="inferred from homology"/>
<keyword evidence="4 8" id="KW-0460">Magnesium</keyword>
<dbReference type="GO" id="GO:0008616">
    <property type="term" value="P:tRNA queuosine(34) biosynthetic process"/>
    <property type="evidence" value="ECO:0007669"/>
    <property type="project" value="UniProtKB-UniRule"/>
</dbReference>
<feature type="binding site" evidence="8">
    <location>
        <position position="78"/>
    </location>
    <ligand>
        <name>substrate</name>
    </ligand>
</feature>
<dbReference type="Pfam" id="PF04055">
    <property type="entry name" value="Radical_SAM"/>
    <property type="match status" value="1"/>
</dbReference>
<keyword evidence="3 8" id="KW-0479">Metal-binding</keyword>
<dbReference type="InterPro" id="IPR024924">
    <property type="entry name" value="7-CO-7-deazaguanine_synth-like"/>
</dbReference>
<feature type="binding site" evidence="8">
    <location>
        <position position="27"/>
    </location>
    <ligand>
        <name>substrate</name>
    </ligand>
</feature>
<evidence type="ECO:0000313" key="10">
    <source>
        <dbReference type="EMBL" id="HEC78787.1"/>
    </source>
</evidence>
<keyword evidence="6 8" id="KW-0411">Iron-sulfur</keyword>
<dbReference type="Gene3D" id="3.20.20.70">
    <property type="entry name" value="Aldolase class I"/>
    <property type="match status" value="1"/>
</dbReference>
<dbReference type="SUPFAM" id="SSF102114">
    <property type="entry name" value="Radical SAM enzymes"/>
    <property type="match status" value="1"/>
</dbReference>
<evidence type="ECO:0000256" key="1">
    <source>
        <dbReference type="ARBA" id="ARBA00022485"/>
    </source>
</evidence>
<comment type="cofactor">
    <cofactor evidence="8">
        <name>[4Fe-4S] cluster</name>
        <dbReference type="ChEBI" id="CHEBI:49883"/>
    </cofactor>
    <text evidence="8">Binds 1 [4Fe-4S] cluster. The cluster is coordinated with 3 cysteines and an exchangeable S-adenosyl-L-methionine.</text>
</comment>
<dbReference type="CDD" id="cd01335">
    <property type="entry name" value="Radical_SAM"/>
    <property type="match status" value="1"/>
</dbReference>
<evidence type="ECO:0000259" key="9">
    <source>
        <dbReference type="PROSITE" id="PS51918"/>
    </source>
</evidence>
<gene>
    <name evidence="8" type="primary">queE</name>
    <name evidence="10" type="ORF">ENI34_06555</name>
</gene>
<feature type="binding site" evidence="8">
    <location>
        <begin position="37"/>
        <end position="39"/>
    </location>
    <ligand>
        <name>S-adenosyl-L-methionine</name>
        <dbReference type="ChEBI" id="CHEBI:59789"/>
    </ligand>
</feature>
<dbReference type="HAMAP" id="MF_00917">
    <property type="entry name" value="QueE"/>
    <property type="match status" value="1"/>
</dbReference>
<comment type="catalytic activity">
    <reaction evidence="8">
        <text>6-carboxy-5,6,7,8-tetrahydropterin + H(+) = 7-carboxy-7-carbaguanine + NH4(+)</text>
        <dbReference type="Rhea" id="RHEA:27974"/>
        <dbReference type="ChEBI" id="CHEBI:15378"/>
        <dbReference type="ChEBI" id="CHEBI:28938"/>
        <dbReference type="ChEBI" id="CHEBI:61032"/>
        <dbReference type="ChEBI" id="CHEBI:61036"/>
        <dbReference type="EC" id="4.3.99.3"/>
    </reaction>
</comment>
<feature type="binding site" evidence="8">
    <location>
        <position position="35"/>
    </location>
    <ligand>
        <name>[4Fe-4S] cluster</name>
        <dbReference type="ChEBI" id="CHEBI:49883"/>
        <note>4Fe-4S-S-AdoMet</note>
    </ligand>
</feature>
<evidence type="ECO:0000256" key="7">
    <source>
        <dbReference type="ARBA" id="ARBA00023239"/>
    </source>
</evidence>
<reference evidence="10" key="1">
    <citation type="journal article" date="2020" name="mSystems">
        <title>Genome- and Community-Level Interaction Insights into Carbon Utilization and Element Cycling Functions of Hydrothermarchaeota in Hydrothermal Sediment.</title>
        <authorList>
            <person name="Zhou Z."/>
            <person name="Liu Y."/>
            <person name="Xu W."/>
            <person name="Pan J."/>
            <person name="Luo Z.H."/>
            <person name="Li M."/>
        </authorList>
    </citation>
    <scope>NUCLEOTIDE SEQUENCE</scope>
    <source>
        <strain evidence="10">HyVt-388</strain>
    </source>
</reference>
<dbReference type="SFLD" id="SFLDS00029">
    <property type="entry name" value="Radical_SAM"/>
    <property type="match status" value="1"/>
</dbReference>
<feature type="binding site" evidence="8">
    <location>
        <begin position="12"/>
        <end position="14"/>
    </location>
    <ligand>
        <name>substrate</name>
    </ligand>
</feature>
<name>A0A9C9EN90_UNCW3</name>
<keyword evidence="1 8" id="KW-0004">4Fe-4S</keyword>
<accession>A0A9C9EN90</accession>
<dbReference type="InterPro" id="IPR007197">
    <property type="entry name" value="rSAM"/>
</dbReference>
<feature type="binding site" evidence="8">
    <location>
        <position position="38"/>
    </location>
    <ligand>
        <name>[4Fe-4S] cluster</name>
        <dbReference type="ChEBI" id="CHEBI:49883"/>
        <note>4Fe-4S-S-AdoMet</note>
    </ligand>
</feature>
<evidence type="ECO:0000256" key="6">
    <source>
        <dbReference type="ARBA" id="ARBA00023014"/>
    </source>
</evidence>
<evidence type="ECO:0000313" key="11">
    <source>
        <dbReference type="Proteomes" id="UP000885826"/>
    </source>
</evidence>
<comment type="subunit">
    <text evidence="8">Homodimer.</text>
</comment>
<organism evidence="10 11">
    <name type="scientific">candidate division WOR-3 bacterium</name>
    <dbReference type="NCBI Taxonomy" id="2052148"/>
    <lineage>
        <taxon>Bacteria</taxon>
        <taxon>Bacteria division WOR-3</taxon>
    </lineage>
</organism>
<dbReference type="PIRSF" id="PIRSF000370">
    <property type="entry name" value="QueE"/>
    <property type="match status" value="1"/>
</dbReference>
<evidence type="ECO:0000256" key="3">
    <source>
        <dbReference type="ARBA" id="ARBA00022723"/>
    </source>
</evidence>
<dbReference type="InterPro" id="IPR013785">
    <property type="entry name" value="Aldolase_TIM"/>
</dbReference>
<comment type="similarity">
    <text evidence="8">Belongs to the radical SAM superfamily. 7-carboxy-7-deazaguanine synthase family.</text>
</comment>
<dbReference type="EC" id="4.3.99.3" evidence="8"/>
<keyword evidence="8" id="KW-0671">Queuosine biosynthesis</keyword>
<dbReference type="PANTHER" id="PTHR42836:SF1">
    <property type="entry name" value="7-CARBOXY-7-DEAZAGUANINE SYNTHASE"/>
    <property type="match status" value="1"/>
</dbReference>
<comment type="cofactor">
    <cofactor evidence="8">
        <name>Mg(2+)</name>
        <dbReference type="ChEBI" id="CHEBI:18420"/>
    </cofactor>
</comment>
<dbReference type="Proteomes" id="UP000885826">
    <property type="component" value="Unassembled WGS sequence"/>
</dbReference>
<dbReference type="AlphaFoldDB" id="A0A9C9EN90"/>
<feature type="domain" description="Radical SAM core" evidence="9">
    <location>
        <begin position="18"/>
        <end position="227"/>
    </location>
</feature>
<dbReference type="InterPro" id="IPR058240">
    <property type="entry name" value="rSAM_sf"/>
</dbReference>
<dbReference type="EMBL" id="DRIG01000069">
    <property type="protein sequence ID" value="HEC78787.1"/>
    <property type="molecule type" value="Genomic_DNA"/>
</dbReference>
<dbReference type="GO" id="GO:0051539">
    <property type="term" value="F:4 iron, 4 sulfur cluster binding"/>
    <property type="evidence" value="ECO:0007669"/>
    <property type="project" value="UniProtKB-UniRule"/>
</dbReference>
<feature type="binding site" evidence="8">
    <location>
        <position position="31"/>
    </location>
    <ligand>
        <name>[4Fe-4S] cluster</name>
        <dbReference type="ChEBI" id="CHEBI:49883"/>
        <note>4Fe-4S-S-AdoMet</note>
    </ligand>
</feature>
<dbReference type="GO" id="GO:1904047">
    <property type="term" value="F:S-adenosyl-L-methionine binding"/>
    <property type="evidence" value="ECO:0007669"/>
    <property type="project" value="UniProtKB-UniRule"/>
</dbReference>
<comment type="pathway">
    <text evidence="8">Purine metabolism; 7-cyano-7-deazaguanine biosynthesis.</text>
</comment>
<comment type="cofactor">
    <cofactor evidence="8">
        <name>S-adenosyl-L-methionine</name>
        <dbReference type="ChEBI" id="CHEBI:59789"/>
    </cofactor>
    <text evidence="8">Binds 1 S-adenosyl-L-methionine per subunit.</text>
</comment>
<comment type="function">
    <text evidence="8">Catalyzes the complex heterocyclic radical-mediated conversion of 6-carboxy-5,6,7,8-tetrahydropterin (CPH4) to 7-carboxy-7-deazaguanine (CDG), a step common to the biosynthetic pathways of all 7-deazapurine-containing compounds.</text>
</comment>
<dbReference type="PROSITE" id="PS51918">
    <property type="entry name" value="RADICAL_SAM"/>
    <property type="match status" value="1"/>
</dbReference>
<evidence type="ECO:0000256" key="5">
    <source>
        <dbReference type="ARBA" id="ARBA00023004"/>
    </source>
</evidence>
<keyword evidence="5 8" id="KW-0408">Iron</keyword>
<dbReference type="GO" id="GO:0000287">
    <property type="term" value="F:magnesium ion binding"/>
    <property type="evidence" value="ECO:0007669"/>
    <property type="project" value="UniProtKB-UniRule"/>
</dbReference>